<protein>
    <submittedName>
        <fullName evidence="1">Uncharacterized protein</fullName>
    </submittedName>
</protein>
<reference evidence="1" key="1">
    <citation type="journal article" date="2015" name="Nature">
        <title>Complex archaea that bridge the gap between prokaryotes and eukaryotes.</title>
        <authorList>
            <person name="Spang A."/>
            <person name="Saw J.H."/>
            <person name="Jorgensen S.L."/>
            <person name="Zaremba-Niedzwiedzka K."/>
            <person name="Martijn J."/>
            <person name="Lind A.E."/>
            <person name="van Eijk R."/>
            <person name="Schleper C."/>
            <person name="Guy L."/>
            <person name="Ettema T.J."/>
        </authorList>
    </citation>
    <scope>NUCLEOTIDE SEQUENCE</scope>
</reference>
<dbReference type="AlphaFoldDB" id="A0A0F8YWM8"/>
<evidence type="ECO:0000313" key="1">
    <source>
        <dbReference type="EMBL" id="KKK52391.1"/>
    </source>
</evidence>
<dbReference type="EMBL" id="LAZR01067037">
    <property type="protein sequence ID" value="KKK52391.1"/>
    <property type="molecule type" value="Genomic_DNA"/>
</dbReference>
<name>A0A0F8YWM8_9ZZZZ</name>
<accession>A0A0F8YWM8</accession>
<organism evidence="1">
    <name type="scientific">marine sediment metagenome</name>
    <dbReference type="NCBI Taxonomy" id="412755"/>
    <lineage>
        <taxon>unclassified sequences</taxon>
        <taxon>metagenomes</taxon>
        <taxon>ecological metagenomes</taxon>
    </lineage>
</organism>
<comment type="caution">
    <text evidence="1">The sequence shown here is derived from an EMBL/GenBank/DDBJ whole genome shotgun (WGS) entry which is preliminary data.</text>
</comment>
<gene>
    <name evidence="1" type="ORF">LCGC14_3105390</name>
</gene>
<proteinExistence type="predicted"/>
<sequence>MESTSEVLVLTDKVISGVAGANTLVVNLVSAKAKNAYAGGFIGIMMAAGGIGTVGRYSSYQIVSNTEANAGNSYRSTITIDGPLVLSLSTSDDVVLTEHPYAEVRGPQTANYNMCVGALLCTTVASSYLWLQTGGPHNMMHQMIAFEGQSANEISVYSLAGVPQVQGSGVAGSTTLSGIDVGNLQRIGYVYASTDIGGPGGTPADISVAVPVFLTILN</sequence>